<organism evidence="1 2">
    <name type="scientific">Lupinus luteus</name>
    <name type="common">European yellow lupine</name>
    <dbReference type="NCBI Taxonomy" id="3873"/>
    <lineage>
        <taxon>Eukaryota</taxon>
        <taxon>Viridiplantae</taxon>
        <taxon>Streptophyta</taxon>
        <taxon>Embryophyta</taxon>
        <taxon>Tracheophyta</taxon>
        <taxon>Spermatophyta</taxon>
        <taxon>Magnoliopsida</taxon>
        <taxon>eudicotyledons</taxon>
        <taxon>Gunneridae</taxon>
        <taxon>Pentapetalae</taxon>
        <taxon>rosids</taxon>
        <taxon>fabids</taxon>
        <taxon>Fabales</taxon>
        <taxon>Fabaceae</taxon>
        <taxon>Papilionoideae</taxon>
        <taxon>50 kb inversion clade</taxon>
        <taxon>genistoids sensu lato</taxon>
        <taxon>core genistoids</taxon>
        <taxon>Genisteae</taxon>
        <taxon>Lupinus</taxon>
    </lineage>
</organism>
<protein>
    <submittedName>
        <fullName evidence="1">Uncharacterized protein</fullName>
    </submittedName>
</protein>
<keyword evidence="2" id="KW-1185">Reference proteome</keyword>
<gene>
    <name evidence="1" type="ORF">LLUT_LOCUS2763</name>
</gene>
<dbReference type="EMBL" id="CAXHTB010000002">
    <property type="protein sequence ID" value="CAL0301703.1"/>
    <property type="molecule type" value="Genomic_DNA"/>
</dbReference>
<sequence length="155" mass="17698">MEIETFHLIGCLKNKFIELRNCLKVITRELVIRQPSNSFNNFISEKGTSIVVLTGESLIKCFRKFVESPHTEAHACEEDTMYIDETIIVFIVSLCGGSGGEIIVEKEDAEQFMCSMLEKDSDLHLAVRDFGIIRKASYHLRTYPRICSNIFLKLS</sequence>
<evidence type="ECO:0000313" key="1">
    <source>
        <dbReference type="EMBL" id="CAL0301703.1"/>
    </source>
</evidence>
<dbReference type="Proteomes" id="UP001497480">
    <property type="component" value="Unassembled WGS sequence"/>
</dbReference>
<dbReference type="AlphaFoldDB" id="A0AAV1VY44"/>
<proteinExistence type="predicted"/>
<name>A0AAV1VY44_LUPLU</name>
<evidence type="ECO:0000313" key="2">
    <source>
        <dbReference type="Proteomes" id="UP001497480"/>
    </source>
</evidence>
<reference evidence="1 2" key="1">
    <citation type="submission" date="2024-03" db="EMBL/GenBank/DDBJ databases">
        <authorList>
            <person name="Martinez-Hernandez J."/>
        </authorList>
    </citation>
    <scope>NUCLEOTIDE SEQUENCE [LARGE SCALE GENOMIC DNA]</scope>
</reference>
<accession>A0AAV1VY44</accession>
<comment type="caution">
    <text evidence="1">The sequence shown here is derived from an EMBL/GenBank/DDBJ whole genome shotgun (WGS) entry which is preliminary data.</text>
</comment>